<reference evidence="17 18" key="1">
    <citation type="submission" date="2019-08" db="EMBL/GenBank/DDBJ databases">
        <title>Deep-cultivation of Planctomycetes and their phenomic and genomic characterization uncovers novel biology.</title>
        <authorList>
            <person name="Wiegand S."/>
            <person name="Jogler M."/>
            <person name="Boedeker C."/>
            <person name="Pinto D."/>
            <person name="Vollmers J."/>
            <person name="Rivas-Marin E."/>
            <person name="Kohn T."/>
            <person name="Peeters S.H."/>
            <person name="Heuer A."/>
            <person name="Rast P."/>
            <person name="Oberbeckmann S."/>
            <person name="Bunk B."/>
            <person name="Jeske O."/>
            <person name="Meyerdierks A."/>
            <person name="Storesund J.E."/>
            <person name="Kallscheuer N."/>
            <person name="Luecker S."/>
            <person name="Lage O.M."/>
            <person name="Pohl T."/>
            <person name="Merkel B.J."/>
            <person name="Hornburger P."/>
            <person name="Mueller R.-W."/>
            <person name="Bruemmer F."/>
            <person name="Labrenz M."/>
            <person name="Spormann A.M."/>
            <person name="Op den Camp H."/>
            <person name="Overmann J."/>
            <person name="Amann R."/>
            <person name="Jetten M.S.M."/>
            <person name="Mascher T."/>
            <person name="Medema M.H."/>
            <person name="Devos D.P."/>
            <person name="Kaster A.-K."/>
            <person name="Ovreas L."/>
            <person name="Rohde M."/>
            <person name="Galperin M.Y."/>
            <person name="Jogler C."/>
        </authorList>
    </citation>
    <scope>NUCLEOTIDE SEQUENCE [LARGE SCALE GENOMIC DNA]</scope>
    <source>
        <strain evidence="17 18">FC18</strain>
    </source>
</reference>
<evidence type="ECO:0000256" key="4">
    <source>
        <dbReference type="ARBA" id="ARBA00012783"/>
    </source>
</evidence>
<evidence type="ECO:0000313" key="17">
    <source>
        <dbReference type="EMBL" id="QEG22817.1"/>
    </source>
</evidence>
<evidence type="ECO:0000256" key="13">
    <source>
        <dbReference type="PIRSR" id="PIRSR606262-2"/>
    </source>
</evidence>
<dbReference type="STRING" id="980251.GCA_001642875_01491"/>
<evidence type="ECO:0000256" key="11">
    <source>
        <dbReference type="ARBA" id="ARBA00049558"/>
    </source>
</evidence>
<evidence type="ECO:0000256" key="8">
    <source>
        <dbReference type="ARBA" id="ARBA00022833"/>
    </source>
</evidence>
<protein>
    <recommendedName>
        <fullName evidence="5 15">Cytidine deaminase</fullName>
        <ecNumber evidence="4 15">3.5.4.5</ecNumber>
    </recommendedName>
    <alternativeName>
        <fullName evidence="9 15">Cytidine aminohydrolase</fullName>
    </alternativeName>
</protein>
<dbReference type="PROSITE" id="PS00903">
    <property type="entry name" value="CYT_DCMP_DEAMINASES_1"/>
    <property type="match status" value="1"/>
</dbReference>
<comment type="similarity">
    <text evidence="3 15">Belongs to the cytidine and deoxycytidylate deaminase family.</text>
</comment>
<dbReference type="GO" id="GO:0042802">
    <property type="term" value="F:identical protein binding"/>
    <property type="evidence" value="ECO:0007669"/>
    <property type="project" value="UniProtKB-ARBA"/>
</dbReference>
<dbReference type="InterPro" id="IPR002125">
    <property type="entry name" value="CMP_dCMP_dom"/>
</dbReference>
<organism evidence="17 18">
    <name type="scientific">Mariniblastus fucicola</name>
    <dbReference type="NCBI Taxonomy" id="980251"/>
    <lineage>
        <taxon>Bacteria</taxon>
        <taxon>Pseudomonadati</taxon>
        <taxon>Planctomycetota</taxon>
        <taxon>Planctomycetia</taxon>
        <taxon>Pirellulales</taxon>
        <taxon>Pirellulaceae</taxon>
        <taxon>Mariniblastus</taxon>
    </lineage>
</organism>
<dbReference type="FunFam" id="3.40.140.10:FF:000008">
    <property type="entry name" value="Cytidine deaminase"/>
    <property type="match status" value="1"/>
</dbReference>
<gene>
    <name evidence="17" type="primary">cdd</name>
    <name evidence="17" type="ORF">MFFC18_27020</name>
</gene>
<evidence type="ECO:0000256" key="3">
    <source>
        <dbReference type="ARBA" id="ARBA00006576"/>
    </source>
</evidence>
<evidence type="ECO:0000256" key="9">
    <source>
        <dbReference type="ARBA" id="ARBA00032005"/>
    </source>
</evidence>
<dbReference type="NCBIfam" id="NF004064">
    <property type="entry name" value="PRK05578.1"/>
    <property type="match status" value="1"/>
</dbReference>
<evidence type="ECO:0000256" key="1">
    <source>
        <dbReference type="ARBA" id="ARBA00001947"/>
    </source>
</evidence>
<dbReference type="EMBL" id="CP042912">
    <property type="protein sequence ID" value="QEG22817.1"/>
    <property type="molecule type" value="Genomic_DNA"/>
</dbReference>
<dbReference type="Gene3D" id="3.40.140.10">
    <property type="entry name" value="Cytidine Deaminase, domain 2"/>
    <property type="match status" value="1"/>
</dbReference>
<evidence type="ECO:0000256" key="14">
    <source>
        <dbReference type="PIRSR" id="PIRSR606262-3"/>
    </source>
</evidence>
<dbReference type="Proteomes" id="UP000322214">
    <property type="component" value="Chromosome"/>
</dbReference>
<dbReference type="InterPro" id="IPR016193">
    <property type="entry name" value="Cytidine_deaminase-like"/>
</dbReference>
<evidence type="ECO:0000256" key="10">
    <source>
        <dbReference type="ARBA" id="ARBA00049252"/>
    </source>
</evidence>
<dbReference type="PANTHER" id="PTHR11644:SF2">
    <property type="entry name" value="CYTIDINE DEAMINASE"/>
    <property type="match status" value="1"/>
</dbReference>
<evidence type="ECO:0000259" key="16">
    <source>
        <dbReference type="PROSITE" id="PS51747"/>
    </source>
</evidence>
<comment type="catalytic activity">
    <reaction evidence="10 15">
        <text>2'-deoxycytidine + H2O + H(+) = 2'-deoxyuridine + NH4(+)</text>
        <dbReference type="Rhea" id="RHEA:13433"/>
        <dbReference type="ChEBI" id="CHEBI:15377"/>
        <dbReference type="ChEBI" id="CHEBI:15378"/>
        <dbReference type="ChEBI" id="CHEBI:15698"/>
        <dbReference type="ChEBI" id="CHEBI:16450"/>
        <dbReference type="ChEBI" id="CHEBI:28938"/>
        <dbReference type="EC" id="3.5.4.5"/>
    </reaction>
</comment>
<accession>A0A5B9P813</accession>
<feature type="active site" description="Proton donor" evidence="12">
    <location>
        <position position="62"/>
    </location>
</feature>
<sequence length="135" mass="14494">MVSMKMETETLLIEQAIAAREKAYAPYSNFKVGAALLLADGETIVTGCNVENASYGLAICAERNAICAAVATGHQDFLAVVVAASPLASPCGACRQFIVEFGKDIDVVSVDPNDTSKRLRWTSDELIPDSFEFEK</sequence>
<dbReference type="SUPFAM" id="SSF53927">
    <property type="entry name" value="Cytidine deaminase-like"/>
    <property type="match status" value="1"/>
</dbReference>
<evidence type="ECO:0000256" key="6">
    <source>
        <dbReference type="ARBA" id="ARBA00022723"/>
    </source>
</evidence>
<dbReference type="GO" id="GO:0072527">
    <property type="term" value="P:pyrimidine-containing compound metabolic process"/>
    <property type="evidence" value="ECO:0007669"/>
    <property type="project" value="UniProtKB-ARBA"/>
</dbReference>
<evidence type="ECO:0000313" key="18">
    <source>
        <dbReference type="Proteomes" id="UP000322214"/>
    </source>
</evidence>
<dbReference type="PANTHER" id="PTHR11644">
    <property type="entry name" value="CYTIDINE DEAMINASE"/>
    <property type="match status" value="1"/>
</dbReference>
<evidence type="ECO:0000256" key="12">
    <source>
        <dbReference type="PIRSR" id="PIRSR606262-1"/>
    </source>
</evidence>
<dbReference type="GO" id="GO:0005829">
    <property type="term" value="C:cytosol"/>
    <property type="evidence" value="ECO:0007669"/>
    <property type="project" value="TreeGrafter"/>
</dbReference>
<keyword evidence="18" id="KW-1185">Reference proteome</keyword>
<evidence type="ECO:0000256" key="15">
    <source>
        <dbReference type="RuleBase" id="RU364006"/>
    </source>
</evidence>
<dbReference type="InterPro" id="IPR050202">
    <property type="entry name" value="Cyt/Deoxycyt_deaminase"/>
</dbReference>
<comment type="catalytic activity">
    <reaction evidence="11 15">
        <text>cytidine + H2O + H(+) = uridine + NH4(+)</text>
        <dbReference type="Rhea" id="RHEA:16069"/>
        <dbReference type="ChEBI" id="CHEBI:15377"/>
        <dbReference type="ChEBI" id="CHEBI:15378"/>
        <dbReference type="ChEBI" id="CHEBI:16704"/>
        <dbReference type="ChEBI" id="CHEBI:17562"/>
        <dbReference type="ChEBI" id="CHEBI:28938"/>
        <dbReference type="EC" id="3.5.4.5"/>
    </reaction>
</comment>
<dbReference type="KEGG" id="mff:MFFC18_27020"/>
<feature type="binding site" evidence="13">
    <location>
        <begin position="49"/>
        <end position="55"/>
    </location>
    <ligand>
        <name>substrate</name>
    </ligand>
</feature>
<comment type="cofactor">
    <cofactor evidence="1 14 15">
        <name>Zn(2+)</name>
        <dbReference type="ChEBI" id="CHEBI:29105"/>
    </cofactor>
</comment>
<dbReference type="PROSITE" id="PS51747">
    <property type="entry name" value="CYT_DCMP_DEAMINASES_2"/>
    <property type="match status" value="1"/>
</dbReference>
<keyword evidence="6 14" id="KW-0479">Metal-binding</keyword>
<feature type="binding site" evidence="14">
    <location>
        <position position="94"/>
    </location>
    <ligand>
        <name>Zn(2+)</name>
        <dbReference type="ChEBI" id="CHEBI:29105"/>
        <note>catalytic</note>
    </ligand>
</feature>
<feature type="binding site" evidence="14">
    <location>
        <position position="91"/>
    </location>
    <ligand>
        <name>Zn(2+)</name>
        <dbReference type="ChEBI" id="CHEBI:29105"/>
        <note>catalytic</note>
    </ligand>
</feature>
<dbReference type="EC" id="3.5.4.5" evidence="4 15"/>
<evidence type="ECO:0000256" key="2">
    <source>
        <dbReference type="ARBA" id="ARBA00003949"/>
    </source>
</evidence>
<dbReference type="GO" id="GO:0055086">
    <property type="term" value="P:nucleobase-containing small molecule metabolic process"/>
    <property type="evidence" value="ECO:0007669"/>
    <property type="project" value="UniProtKB-ARBA"/>
</dbReference>
<name>A0A5B9P813_9BACT</name>
<dbReference type="GO" id="GO:0008270">
    <property type="term" value="F:zinc ion binding"/>
    <property type="evidence" value="ECO:0007669"/>
    <property type="project" value="UniProtKB-UniRule"/>
</dbReference>
<dbReference type="NCBIfam" id="TIGR01354">
    <property type="entry name" value="cyt_deam_tetra"/>
    <property type="match status" value="1"/>
</dbReference>
<evidence type="ECO:0000256" key="5">
    <source>
        <dbReference type="ARBA" id="ARBA00018266"/>
    </source>
</evidence>
<dbReference type="InterPro" id="IPR016192">
    <property type="entry name" value="APOBEC/CMP_deaminase_Zn-bd"/>
</dbReference>
<dbReference type="InterPro" id="IPR006262">
    <property type="entry name" value="Cyt_deam_tetra"/>
</dbReference>
<dbReference type="GO" id="GO:0004126">
    <property type="term" value="F:cytidine deaminase activity"/>
    <property type="evidence" value="ECO:0007669"/>
    <property type="project" value="UniProtKB-UniRule"/>
</dbReference>
<keyword evidence="7 15" id="KW-0378">Hydrolase</keyword>
<evidence type="ECO:0000256" key="7">
    <source>
        <dbReference type="ARBA" id="ARBA00022801"/>
    </source>
</evidence>
<proteinExistence type="inferred from homology"/>
<comment type="function">
    <text evidence="2 15">This enzyme scavenges exogenous and endogenous cytidine and 2'-deoxycytidine for UMP synthesis.</text>
</comment>
<keyword evidence="8 14" id="KW-0862">Zinc</keyword>
<dbReference type="CDD" id="cd01283">
    <property type="entry name" value="cytidine_deaminase"/>
    <property type="match status" value="1"/>
</dbReference>
<feature type="domain" description="CMP/dCMP-type deaminase" evidence="16">
    <location>
        <begin position="7"/>
        <end position="134"/>
    </location>
</feature>
<feature type="binding site" evidence="14">
    <location>
        <position position="60"/>
    </location>
    <ligand>
        <name>Zn(2+)</name>
        <dbReference type="ChEBI" id="CHEBI:29105"/>
        <note>catalytic</note>
    </ligand>
</feature>
<dbReference type="Pfam" id="PF00383">
    <property type="entry name" value="dCMP_cyt_deam_1"/>
    <property type="match status" value="1"/>
</dbReference>
<dbReference type="AlphaFoldDB" id="A0A5B9P813"/>